<dbReference type="SMART" id="SM01014">
    <property type="entry name" value="ARID"/>
    <property type="match status" value="1"/>
</dbReference>
<feature type="compositionally biased region" description="Polar residues" evidence="4">
    <location>
        <begin position="434"/>
        <end position="448"/>
    </location>
</feature>
<feature type="compositionally biased region" description="Basic residues" evidence="4">
    <location>
        <begin position="642"/>
        <end position="671"/>
    </location>
</feature>
<reference evidence="6 7" key="1">
    <citation type="submission" date="2024-02" db="EMBL/GenBank/DDBJ databases">
        <title>Chromosome-scale genome assembly of the rough periwinkle Littorina saxatilis.</title>
        <authorList>
            <person name="De Jode A."/>
            <person name="Faria R."/>
            <person name="Formenti G."/>
            <person name="Sims Y."/>
            <person name="Smith T.P."/>
            <person name="Tracey A."/>
            <person name="Wood J.M.D."/>
            <person name="Zagrodzka Z.B."/>
            <person name="Johannesson K."/>
            <person name="Butlin R.K."/>
            <person name="Leder E.H."/>
        </authorList>
    </citation>
    <scope>NUCLEOTIDE SEQUENCE [LARGE SCALE GENOMIC DNA]</scope>
    <source>
        <strain evidence="6">Snail1</strain>
        <tissue evidence="6">Muscle</tissue>
    </source>
</reference>
<evidence type="ECO:0000256" key="1">
    <source>
        <dbReference type="ARBA" id="ARBA00023015"/>
    </source>
</evidence>
<evidence type="ECO:0000256" key="4">
    <source>
        <dbReference type="SAM" id="MobiDB-lite"/>
    </source>
</evidence>
<keyword evidence="7" id="KW-1185">Reference proteome</keyword>
<feature type="region of interest" description="Disordered" evidence="4">
    <location>
        <begin position="593"/>
        <end position="697"/>
    </location>
</feature>
<dbReference type="PROSITE" id="PS51011">
    <property type="entry name" value="ARID"/>
    <property type="match status" value="1"/>
</dbReference>
<gene>
    <name evidence="6" type="ORF">V1264_014156</name>
</gene>
<feature type="region of interest" description="Disordered" evidence="4">
    <location>
        <begin position="415"/>
        <end position="527"/>
    </location>
</feature>
<feature type="region of interest" description="Disordered" evidence="4">
    <location>
        <begin position="259"/>
        <end position="313"/>
    </location>
</feature>
<feature type="compositionally biased region" description="Polar residues" evidence="4">
    <location>
        <begin position="470"/>
        <end position="479"/>
    </location>
</feature>
<keyword evidence="1" id="KW-0805">Transcription regulation</keyword>
<evidence type="ECO:0000256" key="2">
    <source>
        <dbReference type="ARBA" id="ARBA00023163"/>
    </source>
</evidence>
<name>A0AAN9BRE9_9CAEN</name>
<feature type="domain" description="ARID" evidence="5">
    <location>
        <begin position="318"/>
        <end position="410"/>
    </location>
</feature>
<organism evidence="6 7">
    <name type="scientific">Littorina saxatilis</name>
    <dbReference type="NCBI Taxonomy" id="31220"/>
    <lineage>
        <taxon>Eukaryota</taxon>
        <taxon>Metazoa</taxon>
        <taxon>Spiralia</taxon>
        <taxon>Lophotrochozoa</taxon>
        <taxon>Mollusca</taxon>
        <taxon>Gastropoda</taxon>
        <taxon>Caenogastropoda</taxon>
        <taxon>Littorinimorpha</taxon>
        <taxon>Littorinoidea</taxon>
        <taxon>Littorinidae</taxon>
        <taxon>Littorina</taxon>
    </lineage>
</organism>
<dbReference type="PANTHER" id="PTHR13964:SF44">
    <property type="entry name" value="ARID DOMAIN-CONTAINING PROTEIN"/>
    <property type="match status" value="1"/>
</dbReference>
<feature type="region of interest" description="Disordered" evidence="4">
    <location>
        <begin position="757"/>
        <end position="781"/>
    </location>
</feature>
<feature type="compositionally biased region" description="Low complexity" evidence="4">
    <location>
        <begin position="859"/>
        <end position="893"/>
    </location>
</feature>
<proteinExistence type="predicted"/>
<evidence type="ECO:0000256" key="3">
    <source>
        <dbReference type="ARBA" id="ARBA00023242"/>
    </source>
</evidence>
<dbReference type="SMART" id="SM00501">
    <property type="entry name" value="BRIGHT"/>
    <property type="match status" value="1"/>
</dbReference>
<dbReference type="PANTHER" id="PTHR13964">
    <property type="entry name" value="RBP-RELATED"/>
    <property type="match status" value="1"/>
</dbReference>
<dbReference type="InterPro" id="IPR036431">
    <property type="entry name" value="ARID_dom_sf"/>
</dbReference>
<keyword evidence="3" id="KW-0539">Nucleus</keyword>
<comment type="caution">
    <text evidence="6">The sequence shown here is derived from an EMBL/GenBank/DDBJ whole genome shotgun (WGS) entry which is preliminary data.</text>
</comment>
<dbReference type="InterPro" id="IPR001606">
    <property type="entry name" value="ARID_dom"/>
</dbReference>
<evidence type="ECO:0000313" key="7">
    <source>
        <dbReference type="Proteomes" id="UP001374579"/>
    </source>
</evidence>
<feature type="compositionally biased region" description="Basic and acidic residues" evidence="4">
    <location>
        <begin position="481"/>
        <end position="492"/>
    </location>
</feature>
<feature type="compositionally biased region" description="Low complexity" evidence="4">
    <location>
        <begin position="501"/>
        <end position="519"/>
    </location>
</feature>
<evidence type="ECO:0000313" key="6">
    <source>
        <dbReference type="EMBL" id="KAK7110247.1"/>
    </source>
</evidence>
<dbReference type="InterPro" id="IPR051232">
    <property type="entry name" value="ARID/SWI1_ChromRemod"/>
</dbReference>
<feature type="compositionally biased region" description="Low complexity" evidence="4">
    <location>
        <begin position="271"/>
        <end position="284"/>
    </location>
</feature>
<dbReference type="Proteomes" id="UP001374579">
    <property type="component" value="Unassembled WGS sequence"/>
</dbReference>
<dbReference type="AlphaFoldDB" id="A0AAN9BRE9"/>
<dbReference type="GO" id="GO:0006357">
    <property type="term" value="P:regulation of transcription by RNA polymerase II"/>
    <property type="evidence" value="ECO:0007669"/>
    <property type="project" value="TreeGrafter"/>
</dbReference>
<feature type="compositionally biased region" description="Polar residues" evidence="4">
    <location>
        <begin position="684"/>
        <end position="697"/>
    </location>
</feature>
<dbReference type="SUPFAM" id="SSF46774">
    <property type="entry name" value="ARID-like"/>
    <property type="match status" value="1"/>
</dbReference>
<protein>
    <recommendedName>
        <fullName evidence="5">ARID domain-containing protein</fullName>
    </recommendedName>
</protein>
<sequence length="1024" mass="113148">MDSIQAQFIGAPCGSHGPYTFYKAFKFVDNGKTHILSLGEFFFLKILDEFPVCIGEIQLLWEEKGTNQLLASVRLYFQPRDTPGGLIDESAFGDDEMLAMADKLIITVEDLVARLMPQDTEWLYGRPFKCFYDLPSDQNVITDGSTELCTAFTSNNLSCVNFEDVEKEKKEYGVEDGRLVAPVVIMTYPKYCRYRAVLKRIESLTDAWLKNTLVMAIGGLTSLHRGMRIMFCREAFEYRDLEDFDFHLDHLAPNLKGRPRKRKLKKDDSDSNSYGSDQSSNASSTAQKAKSQRLQGRSDSRRDSRNGLTPTAAKGKVTEEERVFLKNLHKFMATRNSPIERLPSLGFKQIDLYAFYKAAKRLGGYNKICDNRLWKVLYDQLGGHASNTSAATCTRRHYERLILPYENHLRKLHRNKGKPVSGRGLPPPPVKDGGTNTLSVVNGQVNNKPSRKPSETEPEVEVEETKSKLDSTNCNNAQDQVVKEETADKNDIETDGGSGDNNHTTTSSVTNTGTETTPTPQHPHTHMAGQKVFKVEDMFDVDVKPTFLQRVPTLEVPVVRHRMATSIMSPIIQRKHIAHPHQAESPQHFAALPGTASMLKPPPFLTQLAGGGQQHPDHHQSPHKQHPSHQHHRQQSASSSRQHSHHSSSSHHHLNHHNNHQSGHSSRHHKSLSSSSSSSLLPSQKASTAHGKTSANNTLDSLKQISEHMLNYSLGEGYRQRVTDPHLLASLPSSQPLPVPPPAHSSYIKAMIPPEPLHHLHSMPQRTHREKRDKPDMLFPHPDQVLSKIHTQHQAFPGLPEPKRHKMNSSSSSTSLPSTSSSSSKDTNLDLSMPFRAVHSVSGSSSKDKRHKASSIQASGSNPNHSSSNEGPSGSSARMTGASPSAASSNSNFAEAQRMADAIQAQQSPNVMLQSALFGSQFTALPRPAKPSEAMPAFVSYHPAFVQALMSQGYPPTSAAAATSPLNMYPPQLSPNAHAQLLAYGEEIMRQKALSSMTGSMAPFLMGSLPGPFSQPPTKESPQK</sequence>
<dbReference type="GO" id="GO:0000976">
    <property type="term" value="F:transcription cis-regulatory region binding"/>
    <property type="evidence" value="ECO:0007669"/>
    <property type="project" value="TreeGrafter"/>
</dbReference>
<accession>A0AAN9BRE9</accession>
<feature type="compositionally biased region" description="Basic and acidic residues" evidence="4">
    <location>
        <begin position="296"/>
        <end position="305"/>
    </location>
</feature>
<feature type="compositionally biased region" description="Basic residues" evidence="4">
    <location>
        <begin position="621"/>
        <end position="634"/>
    </location>
</feature>
<feature type="region of interest" description="Disordered" evidence="4">
    <location>
        <begin position="795"/>
        <end position="893"/>
    </location>
</feature>
<keyword evidence="2" id="KW-0804">Transcription</keyword>
<dbReference type="Gene3D" id="1.10.150.60">
    <property type="entry name" value="ARID DNA-binding domain"/>
    <property type="match status" value="1"/>
</dbReference>
<dbReference type="CDD" id="cd16869">
    <property type="entry name" value="ARID_ARID5"/>
    <property type="match status" value="1"/>
</dbReference>
<evidence type="ECO:0000259" key="5">
    <source>
        <dbReference type="PROSITE" id="PS51011"/>
    </source>
</evidence>
<feature type="compositionally biased region" description="Low complexity" evidence="4">
    <location>
        <begin position="672"/>
        <end position="683"/>
    </location>
</feature>
<dbReference type="GO" id="GO:0005634">
    <property type="term" value="C:nucleus"/>
    <property type="evidence" value="ECO:0007669"/>
    <property type="project" value="TreeGrafter"/>
</dbReference>
<feature type="compositionally biased region" description="Low complexity" evidence="4">
    <location>
        <begin position="809"/>
        <end position="824"/>
    </location>
</feature>
<dbReference type="EMBL" id="JBAMIC010000003">
    <property type="protein sequence ID" value="KAK7110247.1"/>
    <property type="molecule type" value="Genomic_DNA"/>
</dbReference>
<dbReference type="Pfam" id="PF01388">
    <property type="entry name" value="ARID"/>
    <property type="match status" value="1"/>
</dbReference>